<sequence>MAKSGMPDSDVDEGDGEKSELVVKCKIKESSSEKSYDSMSIINRNTKVSTPISILIESLVKNLCAVYEHDGSKAGLMYKLICEKLYQMNMIDKSYLMKEFEGIRTQYQYAFFQLLTASKGEQKPLSLQLWQDQNLATSHYHREFEEIDFIAGGGFGRVYKVKHKLDGTEYAIKKIPIRCEGLEHVKNYLSEVKTFASVNHPNIVQYKAAWLDMGSHQDGDFLGELDNDLILESISSSTHEYKEQSRLQNYIYHYEKSNSFSNRARDDSSDFEVVFEHSINNLESHRSNSNHFYKNVKSKREKRNSISEGGKAICPLDLKEIDEIRLQQKMHEKWAVLYIQMALCQSTLKQWLSQRNNSKVIDPANALVPVRVVQNSTVKEILKQLLEGLQYIHSKKIVHHDIKPSNIFIQTDNGKLLVQLGDFGLACPLQSVRHSLAFGTKLYAAPEQLAGECNPKSDMYSLGIVLFELVETFTTDMERNKCIEELKKSRYLPQRIVIQHPQFADIITKLVSKSPEERPSANELLQQISDASTASIQQIEELKCQLASKDEEIARLKELLKSAGVKNSTTLEY</sequence>
<evidence type="ECO:0000256" key="8">
    <source>
        <dbReference type="ARBA" id="ARBA00037982"/>
    </source>
</evidence>
<reference evidence="12 13" key="1">
    <citation type="journal article" date="2021" name="BMC Biol.">
        <title>Horizontally acquired antibacterial genes associated with adaptive radiation of ladybird beetles.</title>
        <authorList>
            <person name="Li H.S."/>
            <person name="Tang X.F."/>
            <person name="Huang Y.H."/>
            <person name="Xu Z.Y."/>
            <person name="Chen M.L."/>
            <person name="Du X.Y."/>
            <person name="Qiu B.Y."/>
            <person name="Chen P.T."/>
            <person name="Zhang W."/>
            <person name="Slipinski A."/>
            <person name="Escalona H.E."/>
            <person name="Waterhouse R.M."/>
            <person name="Zwick A."/>
            <person name="Pang H."/>
        </authorList>
    </citation>
    <scope>NUCLEOTIDE SEQUENCE [LARGE SCALE GENOMIC DNA]</scope>
    <source>
        <strain evidence="12">SYSU2018</strain>
    </source>
</reference>
<evidence type="ECO:0000313" key="13">
    <source>
        <dbReference type="Proteomes" id="UP001516400"/>
    </source>
</evidence>
<dbReference type="InterPro" id="IPR000719">
    <property type="entry name" value="Prot_kinase_dom"/>
</dbReference>
<dbReference type="EC" id="2.7.11.1" evidence="1"/>
<dbReference type="InterPro" id="IPR054521">
    <property type="entry name" value="HRI2_3H"/>
</dbReference>
<gene>
    <name evidence="12" type="ORF">HHI36_005470</name>
</gene>
<dbReference type="InterPro" id="IPR050339">
    <property type="entry name" value="CC_SR_Kinase"/>
</dbReference>
<evidence type="ECO:0000256" key="3">
    <source>
        <dbReference type="ARBA" id="ARBA00022553"/>
    </source>
</evidence>
<dbReference type="SMART" id="SM00220">
    <property type="entry name" value="S_TKc"/>
    <property type="match status" value="1"/>
</dbReference>
<comment type="caution">
    <text evidence="12">The sequence shown here is derived from an EMBL/GenBank/DDBJ whole genome shotgun (WGS) entry which is preliminary data.</text>
</comment>
<dbReference type="Pfam" id="PF22949">
    <property type="entry name" value="HRI2_3H"/>
    <property type="match status" value="1"/>
</dbReference>
<evidence type="ECO:0000256" key="4">
    <source>
        <dbReference type="ARBA" id="ARBA00022679"/>
    </source>
</evidence>
<keyword evidence="2" id="KW-0723">Serine/threonine-protein kinase</keyword>
<evidence type="ECO:0000256" key="2">
    <source>
        <dbReference type="ARBA" id="ARBA00022527"/>
    </source>
</evidence>
<keyword evidence="7" id="KW-0067">ATP-binding</keyword>
<accession>A0ABD2NUF7</accession>
<protein>
    <recommendedName>
        <fullName evidence="1">non-specific serine/threonine protein kinase</fullName>
        <ecNumber evidence="1">2.7.11.1</ecNumber>
    </recommendedName>
    <alternativeName>
        <fullName evidence="9">Heme-regulated eukaryotic initiation factor eIF-2-alpha kinase</fullName>
    </alternativeName>
</protein>
<dbReference type="PANTHER" id="PTHR11042:SF187">
    <property type="entry name" value="EUKARYOTIC TRANSLATION INITIATION FACTOR 2-ALPHA KINASE 2"/>
    <property type="match status" value="1"/>
</dbReference>
<keyword evidence="13" id="KW-1185">Reference proteome</keyword>
<evidence type="ECO:0000256" key="1">
    <source>
        <dbReference type="ARBA" id="ARBA00012513"/>
    </source>
</evidence>
<dbReference type="SUPFAM" id="SSF56112">
    <property type="entry name" value="Protein kinase-like (PK-like)"/>
    <property type="match status" value="1"/>
</dbReference>
<dbReference type="GO" id="GO:0004674">
    <property type="term" value="F:protein serine/threonine kinase activity"/>
    <property type="evidence" value="ECO:0007669"/>
    <property type="project" value="UniProtKB-KW"/>
</dbReference>
<dbReference type="EMBL" id="JABFTP020000144">
    <property type="protein sequence ID" value="KAL3282280.1"/>
    <property type="molecule type" value="Genomic_DNA"/>
</dbReference>
<keyword evidence="6" id="KW-0418">Kinase</keyword>
<dbReference type="PANTHER" id="PTHR11042">
    <property type="entry name" value="EUKARYOTIC TRANSLATION INITIATION FACTOR 2-ALPHA KINASE EIF2-ALPHA KINASE -RELATED"/>
    <property type="match status" value="1"/>
</dbReference>
<organism evidence="12 13">
    <name type="scientific">Cryptolaemus montrouzieri</name>
    <dbReference type="NCBI Taxonomy" id="559131"/>
    <lineage>
        <taxon>Eukaryota</taxon>
        <taxon>Metazoa</taxon>
        <taxon>Ecdysozoa</taxon>
        <taxon>Arthropoda</taxon>
        <taxon>Hexapoda</taxon>
        <taxon>Insecta</taxon>
        <taxon>Pterygota</taxon>
        <taxon>Neoptera</taxon>
        <taxon>Endopterygota</taxon>
        <taxon>Coleoptera</taxon>
        <taxon>Polyphaga</taxon>
        <taxon>Cucujiformia</taxon>
        <taxon>Coccinelloidea</taxon>
        <taxon>Coccinellidae</taxon>
        <taxon>Scymninae</taxon>
        <taxon>Scymnini</taxon>
        <taxon>Cryptolaemus</taxon>
    </lineage>
</organism>
<evidence type="ECO:0000256" key="6">
    <source>
        <dbReference type="ARBA" id="ARBA00022777"/>
    </source>
</evidence>
<keyword evidence="4" id="KW-0808">Transferase</keyword>
<evidence type="ECO:0000256" key="9">
    <source>
        <dbReference type="ARBA" id="ARBA00042914"/>
    </source>
</evidence>
<dbReference type="Proteomes" id="UP001516400">
    <property type="component" value="Unassembled WGS sequence"/>
</dbReference>
<dbReference type="Gene3D" id="1.10.510.10">
    <property type="entry name" value="Transferase(Phosphotransferase) domain 1"/>
    <property type="match status" value="1"/>
</dbReference>
<dbReference type="PROSITE" id="PS00108">
    <property type="entry name" value="PROTEIN_KINASE_ST"/>
    <property type="match status" value="1"/>
</dbReference>
<keyword evidence="3" id="KW-0597">Phosphoprotein</keyword>
<name>A0ABD2NUF7_9CUCU</name>
<keyword evidence="5" id="KW-0547">Nucleotide-binding</keyword>
<dbReference type="PROSITE" id="PS50011">
    <property type="entry name" value="PROTEIN_KINASE_DOM"/>
    <property type="match status" value="1"/>
</dbReference>
<dbReference type="AlphaFoldDB" id="A0ABD2NUF7"/>
<dbReference type="Pfam" id="PF00069">
    <property type="entry name" value="Pkinase"/>
    <property type="match status" value="2"/>
</dbReference>
<evidence type="ECO:0000256" key="5">
    <source>
        <dbReference type="ARBA" id="ARBA00022741"/>
    </source>
</evidence>
<dbReference type="Gene3D" id="3.30.200.20">
    <property type="entry name" value="Phosphorylase Kinase, domain 1"/>
    <property type="match status" value="1"/>
</dbReference>
<feature type="region of interest" description="Disordered" evidence="10">
    <location>
        <begin position="1"/>
        <end position="20"/>
    </location>
</feature>
<dbReference type="InterPro" id="IPR008271">
    <property type="entry name" value="Ser/Thr_kinase_AS"/>
</dbReference>
<dbReference type="GO" id="GO:0006417">
    <property type="term" value="P:regulation of translation"/>
    <property type="evidence" value="ECO:0007669"/>
    <property type="project" value="UniProtKB-ARBA"/>
</dbReference>
<proteinExistence type="inferred from homology"/>
<evidence type="ECO:0000259" key="11">
    <source>
        <dbReference type="PROSITE" id="PS50011"/>
    </source>
</evidence>
<dbReference type="GO" id="GO:0005524">
    <property type="term" value="F:ATP binding"/>
    <property type="evidence" value="ECO:0007669"/>
    <property type="project" value="UniProtKB-KW"/>
</dbReference>
<comment type="similarity">
    <text evidence="8">Belongs to the protein kinase superfamily. Ser/Thr protein kinase family. GCN2 subfamily.</text>
</comment>
<evidence type="ECO:0000256" key="7">
    <source>
        <dbReference type="ARBA" id="ARBA00022840"/>
    </source>
</evidence>
<dbReference type="InterPro" id="IPR011009">
    <property type="entry name" value="Kinase-like_dom_sf"/>
</dbReference>
<feature type="domain" description="Protein kinase" evidence="11">
    <location>
        <begin position="144"/>
        <end position="536"/>
    </location>
</feature>
<dbReference type="GO" id="GO:0006950">
    <property type="term" value="P:response to stress"/>
    <property type="evidence" value="ECO:0007669"/>
    <property type="project" value="UniProtKB-ARBA"/>
</dbReference>
<evidence type="ECO:0000313" key="12">
    <source>
        <dbReference type="EMBL" id="KAL3282280.1"/>
    </source>
</evidence>
<evidence type="ECO:0000256" key="10">
    <source>
        <dbReference type="SAM" id="MobiDB-lite"/>
    </source>
</evidence>